<dbReference type="EMBL" id="JAPHNI010001829">
    <property type="protein sequence ID" value="KAJ8104750.1"/>
    <property type="molecule type" value="Genomic_DNA"/>
</dbReference>
<accession>A0ACC2HPJ1</accession>
<keyword evidence="2" id="KW-1185">Reference proteome</keyword>
<organism evidence="1 2">
    <name type="scientific">Boeremia exigua</name>
    <dbReference type="NCBI Taxonomy" id="749465"/>
    <lineage>
        <taxon>Eukaryota</taxon>
        <taxon>Fungi</taxon>
        <taxon>Dikarya</taxon>
        <taxon>Ascomycota</taxon>
        <taxon>Pezizomycotina</taxon>
        <taxon>Dothideomycetes</taxon>
        <taxon>Pleosporomycetidae</taxon>
        <taxon>Pleosporales</taxon>
        <taxon>Pleosporineae</taxon>
        <taxon>Didymellaceae</taxon>
        <taxon>Boeremia</taxon>
    </lineage>
</organism>
<protein>
    <submittedName>
        <fullName evidence="1">Uncharacterized protein</fullName>
    </submittedName>
</protein>
<evidence type="ECO:0000313" key="1">
    <source>
        <dbReference type="EMBL" id="KAJ8104750.1"/>
    </source>
</evidence>
<comment type="caution">
    <text evidence="1">The sequence shown here is derived from an EMBL/GenBank/DDBJ whole genome shotgun (WGS) entry which is preliminary data.</text>
</comment>
<proteinExistence type="predicted"/>
<name>A0ACC2HPJ1_9PLEO</name>
<evidence type="ECO:0000313" key="2">
    <source>
        <dbReference type="Proteomes" id="UP001153331"/>
    </source>
</evidence>
<sequence>MKTVLVVVCVDAGVHFGAPALEVLAGQHGVGVEDAGELDFKLDRAVEVEDPVHAVLVVGGGEDVRDDELAGAGDGDAVVAEVGVLEQNTGILLVDADGVLDGRGLPRAVDKRRVHVVNRALAIAPQTQRVGHVATAILSQIKRVLALVRMLRVSIRHHHLRQRQAPERVAHCALVVERDVTQHHAFAVVEPNVQVPVRPGDVPAVHLEADALGLRDVDGLEIRPEPALLLNRSCVVVVRRGRVQWAAHRRDINVDNLLGVGVVDRAEVEREAVLAVVDVRAVVHQRLLEAHIGAEALVVANGPRVAVHLVHVLGRDAEDAALLDDLGVFPHHALHNLQVLHGDEWLHTLGQLPAQHLAPRQVDMRVVHLAAAPNAHDVSHTARSGGDLGCVDPRHHLRLARLPQGNSIEEDVGVLFADERDRSLNLQLRQRVEWMRRRGLACEVQSGLLEAVESHGECWVRQRRAGKDRTV</sequence>
<dbReference type="Proteomes" id="UP001153331">
    <property type="component" value="Unassembled WGS sequence"/>
</dbReference>
<gene>
    <name evidence="1" type="ORF">OPT61_g10590</name>
</gene>
<reference evidence="1" key="1">
    <citation type="submission" date="2022-11" db="EMBL/GenBank/DDBJ databases">
        <title>Genome Sequence of Boeremia exigua.</title>
        <authorList>
            <person name="Buettner E."/>
        </authorList>
    </citation>
    <scope>NUCLEOTIDE SEQUENCE</scope>
    <source>
        <strain evidence="1">CU02</strain>
    </source>
</reference>